<dbReference type="SMART" id="SM00267">
    <property type="entry name" value="GGDEF"/>
    <property type="match status" value="1"/>
</dbReference>
<evidence type="ECO:0000259" key="2">
    <source>
        <dbReference type="PROSITE" id="PS50112"/>
    </source>
</evidence>
<evidence type="ECO:0000259" key="3">
    <source>
        <dbReference type="PROSITE" id="PS50883"/>
    </source>
</evidence>
<dbReference type="CDD" id="cd00130">
    <property type="entry name" value="PAS"/>
    <property type="match status" value="1"/>
</dbReference>
<dbReference type="Pfam" id="PF13188">
    <property type="entry name" value="PAS_8"/>
    <property type="match status" value="1"/>
</dbReference>
<proteinExistence type="predicted"/>
<dbReference type="CDD" id="cd01949">
    <property type="entry name" value="GGDEF"/>
    <property type="match status" value="1"/>
</dbReference>
<dbReference type="KEGG" id="ggr:HKW67_01070"/>
<keyword evidence="6" id="KW-1185">Reference proteome</keyword>
<dbReference type="GO" id="GO:0003824">
    <property type="term" value="F:catalytic activity"/>
    <property type="evidence" value="ECO:0007669"/>
    <property type="project" value="UniProtKB-ARBA"/>
</dbReference>
<dbReference type="Pfam" id="PF00563">
    <property type="entry name" value="EAL"/>
    <property type="match status" value="1"/>
</dbReference>
<dbReference type="InterPro" id="IPR035919">
    <property type="entry name" value="EAL_sf"/>
</dbReference>
<dbReference type="SUPFAM" id="SSF55073">
    <property type="entry name" value="Nucleotide cyclase"/>
    <property type="match status" value="1"/>
</dbReference>
<dbReference type="InterPro" id="IPR000014">
    <property type="entry name" value="PAS"/>
</dbReference>
<dbReference type="InterPro" id="IPR043128">
    <property type="entry name" value="Rev_trsase/Diguanyl_cyclase"/>
</dbReference>
<dbReference type="Gene3D" id="3.30.450.20">
    <property type="entry name" value="PAS domain"/>
    <property type="match status" value="1"/>
</dbReference>
<dbReference type="EMBL" id="CP053085">
    <property type="protein sequence ID" value="QJR34202.1"/>
    <property type="molecule type" value="Genomic_DNA"/>
</dbReference>
<dbReference type="InterPro" id="IPR001633">
    <property type="entry name" value="EAL_dom"/>
</dbReference>
<dbReference type="SUPFAM" id="SSF55785">
    <property type="entry name" value="PYP-like sensor domain (PAS domain)"/>
    <property type="match status" value="1"/>
</dbReference>
<dbReference type="CDD" id="cd01948">
    <property type="entry name" value="EAL"/>
    <property type="match status" value="1"/>
</dbReference>
<dbReference type="Proteomes" id="UP000500938">
    <property type="component" value="Chromosome"/>
</dbReference>
<evidence type="ECO:0000313" key="6">
    <source>
        <dbReference type="Proteomes" id="UP000500938"/>
    </source>
</evidence>
<dbReference type="NCBIfam" id="TIGR00229">
    <property type="entry name" value="sensory_box"/>
    <property type="match status" value="1"/>
</dbReference>
<dbReference type="InterPro" id="IPR035965">
    <property type="entry name" value="PAS-like_dom_sf"/>
</dbReference>
<feature type="domain" description="GGDEF" evidence="4">
    <location>
        <begin position="256"/>
        <end position="388"/>
    </location>
</feature>
<dbReference type="SMART" id="SM00052">
    <property type="entry name" value="EAL"/>
    <property type="match status" value="1"/>
</dbReference>
<evidence type="ECO:0000259" key="4">
    <source>
        <dbReference type="PROSITE" id="PS50887"/>
    </source>
</evidence>
<accession>A0A6M4IMF6</accession>
<name>A0A6M4IMF6_9BACT</name>
<dbReference type="PROSITE" id="PS50112">
    <property type="entry name" value="PAS"/>
    <property type="match status" value="1"/>
</dbReference>
<dbReference type="Gene3D" id="3.20.20.450">
    <property type="entry name" value="EAL domain"/>
    <property type="match status" value="1"/>
</dbReference>
<dbReference type="SMART" id="SM00091">
    <property type="entry name" value="PAS"/>
    <property type="match status" value="1"/>
</dbReference>
<dbReference type="NCBIfam" id="TIGR00254">
    <property type="entry name" value="GGDEF"/>
    <property type="match status" value="1"/>
</dbReference>
<dbReference type="RefSeq" id="WP_171223628.1">
    <property type="nucleotide sequence ID" value="NZ_CP053085.1"/>
</dbReference>
<feature type="domain" description="PAS" evidence="2">
    <location>
        <begin position="105"/>
        <end position="169"/>
    </location>
</feature>
<keyword evidence="1" id="KW-0472">Membrane</keyword>
<evidence type="ECO:0000313" key="5">
    <source>
        <dbReference type="EMBL" id="QJR34202.1"/>
    </source>
</evidence>
<gene>
    <name evidence="5" type="ORF">HKW67_01070</name>
</gene>
<dbReference type="PROSITE" id="PS50883">
    <property type="entry name" value="EAL"/>
    <property type="match status" value="1"/>
</dbReference>
<dbReference type="PROSITE" id="PS50887">
    <property type="entry name" value="GGDEF"/>
    <property type="match status" value="1"/>
</dbReference>
<keyword evidence="1" id="KW-1133">Transmembrane helix</keyword>
<feature type="transmembrane region" description="Helical" evidence="1">
    <location>
        <begin position="51"/>
        <end position="74"/>
    </location>
</feature>
<dbReference type="InterPro" id="IPR029787">
    <property type="entry name" value="Nucleotide_cyclase"/>
</dbReference>
<dbReference type="PANTHER" id="PTHR44757">
    <property type="entry name" value="DIGUANYLATE CYCLASE DGCP"/>
    <property type="match status" value="1"/>
</dbReference>
<sequence length="672" mass="73856">MPLPHTTSSSFRAIVLPAARQARATALAFLGGALVFFVFEASKSAVFPTLTIWESHSITIVFGSCIAAGAAFLAMQRQASMLSKIAAEAALRERLEMRQRVLQESEARYRLLVENSPEAIAVHRNGYVVYVNAAGASLIGAETSDGLVGRRVTDFVHRDDLALVQQRMRPDASRVQYRLIGVDGMIREVDAASVGIPYEGTSAIQTVFRDVTQRKQLEARLMHEAFHDSLTGLPNRSLFRDRLEHAVAMRMRTPDLRVAVMFLDLDDFKAVNDSLGHEAGDQLLQAVAERIREETRAADTVARFGGDEFAILMEQIAAPAEVLTIVNRLKISLRRPLLLQGRIMSVSASVGVAFAEPGEDVDTLLRNADVAMYEAKEAGKARHAVFEPAMYTAIMQRLQLESDLRAATVAPESAGLFLAYQPIVDLRTGQMRSVEALLRWHHATRGPIAPMVFVPVAEHTGTIIPLGNWVLETACRQLVAWRTLWWSERWDPASMPSVAVNISGKQLQEPDFVTTVADILARTNAPAHCITLEITESVIMRDTEASLQTLRALKTLGVRLAIDDFGTGYSSLSYLQRFPVDVLKIDRAFVEGVSRGGSDAALARTILTLGETLGLQTVAEGVEDESQRVQLERMGCVLAQGYLFSRPKPADELTAWIRSRAEASPDAWKAAV</sequence>
<protein>
    <submittedName>
        <fullName evidence="5">EAL domain-containing protein</fullName>
    </submittedName>
</protein>
<keyword evidence="1" id="KW-0812">Transmembrane</keyword>
<evidence type="ECO:0000256" key="1">
    <source>
        <dbReference type="SAM" id="Phobius"/>
    </source>
</evidence>
<organism evidence="5 6">
    <name type="scientific">Gemmatimonas groenlandica</name>
    <dbReference type="NCBI Taxonomy" id="2732249"/>
    <lineage>
        <taxon>Bacteria</taxon>
        <taxon>Pseudomonadati</taxon>
        <taxon>Gemmatimonadota</taxon>
        <taxon>Gemmatimonadia</taxon>
        <taxon>Gemmatimonadales</taxon>
        <taxon>Gemmatimonadaceae</taxon>
        <taxon>Gemmatimonas</taxon>
    </lineage>
</organism>
<dbReference type="Pfam" id="PF00990">
    <property type="entry name" value="GGDEF"/>
    <property type="match status" value="1"/>
</dbReference>
<dbReference type="InterPro" id="IPR000160">
    <property type="entry name" value="GGDEF_dom"/>
</dbReference>
<dbReference type="AlphaFoldDB" id="A0A6M4IMF6"/>
<dbReference type="PANTHER" id="PTHR44757:SF2">
    <property type="entry name" value="BIOFILM ARCHITECTURE MAINTENANCE PROTEIN MBAA"/>
    <property type="match status" value="1"/>
</dbReference>
<reference evidence="5 6" key="1">
    <citation type="submission" date="2020-05" db="EMBL/GenBank/DDBJ databases">
        <title>Complete genome sequence of Gemmatimonas greenlandica TET16.</title>
        <authorList>
            <person name="Zeng Y."/>
        </authorList>
    </citation>
    <scope>NUCLEOTIDE SEQUENCE [LARGE SCALE GENOMIC DNA]</scope>
    <source>
        <strain evidence="5 6">TET16</strain>
    </source>
</reference>
<feature type="domain" description="EAL" evidence="3">
    <location>
        <begin position="397"/>
        <end position="661"/>
    </location>
</feature>
<dbReference type="InterPro" id="IPR052155">
    <property type="entry name" value="Biofilm_reg_signaling"/>
</dbReference>
<feature type="transmembrane region" description="Helical" evidence="1">
    <location>
        <begin position="21"/>
        <end position="39"/>
    </location>
</feature>
<dbReference type="Gene3D" id="3.30.70.270">
    <property type="match status" value="1"/>
</dbReference>
<dbReference type="FunFam" id="3.30.70.270:FF:000001">
    <property type="entry name" value="Diguanylate cyclase domain protein"/>
    <property type="match status" value="1"/>
</dbReference>
<dbReference type="SUPFAM" id="SSF141868">
    <property type="entry name" value="EAL domain-like"/>
    <property type="match status" value="1"/>
</dbReference>